<dbReference type="InterPro" id="IPR021864">
    <property type="entry name" value="DUF3475"/>
</dbReference>
<dbReference type="InterPro" id="IPR007700">
    <property type="entry name" value="DUF668"/>
</dbReference>
<evidence type="ECO:0000313" key="4">
    <source>
        <dbReference type="EMBL" id="VAH96407.1"/>
    </source>
</evidence>
<dbReference type="AlphaFoldDB" id="A0A9R0SKE6"/>
<accession>A0A9R0SKE6</accession>
<evidence type="ECO:0000259" key="2">
    <source>
        <dbReference type="Pfam" id="PF05003"/>
    </source>
</evidence>
<dbReference type="Pfam" id="PF05003">
    <property type="entry name" value="DUF668"/>
    <property type="match status" value="1"/>
</dbReference>
<sequence>MPMARESWLAKVRSAISSKPSSSGAPPAGAGGKKGNVGILAFEVASLVSRLLHVWRAVGDPAVARLRHEVVHLDGVRKVVSDDDAFLLGLARAELVDALRGAADAVAALAERCADPCLREFRDALLEFADTGRDRHRWAAPTWKEMDARARKLEKQVATTAALRRAMEELAEAEHGLRKFLRADAAASGGGGCHRRSMSASKISVASEQQQLIFSKKQDVKNLKQTSLWGCTFDAVVSSLARAAFTILARIKLVFGAGGQDQRHAPLYRSLTLSSAVHPSADAQSPPPPSRKSMSMEAVPFDVAAVVQSAKGSRRRGFFEYSTATLVPPAGTLGAAALAPRYAGLVISIERMARSPQRMVGPDERDELYGMLTASVRAQLRARLRGAVAEADAGLAGEWRAALGGILEWLAPMAHATVRWQAERSFEQRKTTSTSSTTDIARLPPRHGGGGGGNTFLLQTLQFADRDKVEAAVAELLVGLNYVWRFEKEMSCRALFAVHREFVERGGRPSDFDGADSCRGGGSHSHHAVDGSGNGTLKDFCGNWGRMGSLVHLHLHLDKR</sequence>
<feature type="domain" description="DUF3475" evidence="3">
    <location>
        <begin position="39"/>
        <end position="95"/>
    </location>
</feature>
<dbReference type="EMBL" id="LT934117">
    <property type="protein sequence ID" value="VAH96407.1"/>
    <property type="molecule type" value="Genomic_DNA"/>
</dbReference>
<dbReference type="OMA" id="DGWFDEF"/>
<proteinExistence type="predicted"/>
<reference evidence="4 5" key="1">
    <citation type="submission" date="2017-09" db="EMBL/GenBank/DDBJ databases">
        <authorList>
            <consortium name="International Durum Wheat Genome Sequencing Consortium (IDWGSC)"/>
            <person name="Milanesi L."/>
        </authorList>
    </citation>
    <scope>NUCLEOTIDE SEQUENCE [LARGE SCALE GENOMIC DNA]</scope>
    <source>
        <strain evidence="5">cv. Svevo</strain>
    </source>
</reference>
<evidence type="ECO:0000259" key="3">
    <source>
        <dbReference type="Pfam" id="PF11961"/>
    </source>
</evidence>
<dbReference type="Gramene" id="TRITD4Av1G207730.2">
    <property type="protein sequence ID" value="TRITD4Av1G207730.2"/>
    <property type="gene ID" value="TRITD4Av1G207730"/>
</dbReference>
<dbReference type="PANTHER" id="PTHR31371">
    <property type="entry name" value="BNAC09G50660D PROTEIN"/>
    <property type="match status" value="1"/>
</dbReference>
<dbReference type="Proteomes" id="UP000324705">
    <property type="component" value="Chromosome 4A"/>
</dbReference>
<feature type="domain" description="DUF668" evidence="2">
    <location>
        <begin position="332"/>
        <end position="419"/>
    </location>
</feature>
<evidence type="ECO:0008006" key="6">
    <source>
        <dbReference type="Google" id="ProtNLM"/>
    </source>
</evidence>
<dbReference type="GO" id="GO:0045927">
    <property type="term" value="P:positive regulation of growth"/>
    <property type="evidence" value="ECO:0007669"/>
    <property type="project" value="InterPro"/>
</dbReference>
<evidence type="ECO:0000256" key="1">
    <source>
        <dbReference type="SAM" id="MobiDB-lite"/>
    </source>
</evidence>
<keyword evidence="5" id="KW-1185">Reference proteome</keyword>
<evidence type="ECO:0000313" key="5">
    <source>
        <dbReference type="Proteomes" id="UP000324705"/>
    </source>
</evidence>
<protein>
    <recommendedName>
        <fullName evidence="6">DUF3475 domain-containing protein</fullName>
    </recommendedName>
</protein>
<name>A0A9R0SKE6_TRITD</name>
<gene>
    <name evidence="4" type="ORF">TRITD_4Av1G207730</name>
</gene>
<feature type="region of interest" description="Disordered" evidence="1">
    <location>
        <begin position="427"/>
        <end position="446"/>
    </location>
</feature>
<organism evidence="4 5">
    <name type="scientific">Triticum turgidum subsp. durum</name>
    <name type="common">Durum wheat</name>
    <name type="synonym">Triticum durum</name>
    <dbReference type="NCBI Taxonomy" id="4567"/>
    <lineage>
        <taxon>Eukaryota</taxon>
        <taxon>Viridiplantae</taxon>
        <taxon>Streptophyta</taxon>
        <taxon>Embryophyta</taxon>
        <taxon>Tracheophyta</taxon>
        <taxon>Spermatophyta</taxon>
        <taxon>Magnoliopsida</taxon>
        <taxon>Liliopsida</taxon>
        <taxon>Poales</taxon>
        <taxon>Poaceae</taxon>
        <taxon>BOP clade</taxon>
        <taxon>Pooideae</taxon>
        <taxon>Triticodae</taxon>
        <taxon>Triticeae</taxon>
        <taxon>Triticinae</taxon>
        <taxon>Triticum</taxon>
    </lineage>
</organism>
<dbReference type="PANTHER" id="PTHR31371:SF14">
    <property type="entry name" value="SIMILARITY TO UNKNOWN PROTEIN"/>
    <property type="match status" value="1"/>
</dbReference>
<dbReference type="Pfam" id="PF11961">
    <property type="entry name" value="DUF3475"/>
    <property type="match status" value="1"/>
</dbReference>